<evidence type="ECO:0000256" key="14">
    <source>
        <dbReference type="ARBA" id="ARBA00038965"/>
    </source>
</evidence>
<dbReference type="SUPFAM" id="SSF53383">
    <property type="entry name" value="PLP-dependent transferases"/>
    <property type="match status" value="1"/>
</dbReference>
<evidence type="ECO:0000256" key="13">
    <source>
        <dbReference type="ARBA" id="ARBA00038302"/>
    </source>
</evidence>
<protein>
    <recommendedName>
        <fullName evidence="14">sphinganine-1-phosphate aldolase</fullName>
        <ecNumber evidence="14">4.1.2.27</ecNumber>
    </recommendedName>
    <alternativeName>
        <fullName evidence="15">Sphingosine-1-phosphate aldolase</fullName>
    </alternativeName>
</protein>
<evidence type="ECO:0000256" key="2">
    <source>
        <dbReference type="ARBA" id="ARBA00004389"/>
    </source>
</evidence>
<evidence type="ECO:0000256" key="11">
    <source>
        <dbReference type="ARBA" id="ARBA00023136"/>
    </source>
</evidence>
<dbReference type="InterPro" id="IPR015424">
    <property type="entry name" value="PyrdxlP-dep_Trfase"/>
</dbReference>
<organism evidence="17 18">
    <name type="scientific">Caenorhabditis auriculariae</name>
    <dbReference type="NCBI Taxonomy" id="2777116"/>
    <lineage>
        <taxon>Eukaryota</taxon>
        <taxon>Metazoa</taxon>
        <taxon>Ecdysozoa</taxon>
        <taxon>Nematoda</taxon>
        <taxon>Chromadorea</taxon>
        <taxon>Rhabditida</taxon>
        <taxon>Rhabditina</taxon>
        <taxon>Rhabditomorpha</taxon>
        <taxon>Rhabditoidea</taxon>
        <taxon>Rhabditidae</taxon>
        <taxon>Peloderinae</taxon>
        <taxon>Caenorhabditis</taxon>
    </lineage>
</organism>
<keyword evidence="18" id="KW-1185">Reference proteome</keyword>
<dbReference type="Gene3D" id="3.40.640.10">
    <property type="entry name" value="Type I PLP-dependent aspartate aminotransferase-like (Major domain)"/>
    <property type="match status" value="1"/>
</dbReference>
<sequence>MESHQRHSTLRVAWEYIDDLRILFNARLNHLEAWQVVCYSLSFCFFIAWFRRMTRSSEPLFVQIKLSTYKVLRSLPWVKRKIEAELARAMKDIEDEVHQCDQNRGFYKFLPERCMGEEEILAEARRYAMMGERRYMQHSDPQTRNEDMQLCAKVFDLFSHSDPHRSDAFPGVRKMEAEILRMTCAMFHGGKDSCGVVAGGGTEALLLACLAYRNRCRSMSDYRAEIVAPSTAHPALDKAAALFDMTIRRIPVREDDDRADLGAMKRAIGPHTCMIIASAPNHITGSVDPIEKLAKLAQRYQIPLHVDCTLGGFLLPFMEYADYPVPAFDFRIPGVTSISTDLHRYGQCPGILSVLMYRDPTMLRHQFFTNSNWPGGAYATPTMDGARDGGAVATTWATMLRKGRDGYVNACQRVVEATRLLGDKLSSTDGISLRGSADLCVVAFTTSEVDIYTVVDQMVAKGWHVDPLLSPMAARVAVTLGMCEEGVIDAFMDDVIDAIGCIKTGEAKPGNTTSLYHMLAKVSDRSLIDELSLLRLYAHYSIPPTFERRNLRALSVEGRKMSMLANSETQKKLEDLRRRYIHEKSSKEPKAEFS</sequence>
<evidence type="ECO:0000313" key="17">
    <source>
        <dbReference type="EMBL" id="CAD6192780.1"/>
    </source>
</evidence>
<evidence type="ECO:0000256" key="15">
    <source>
        <dbReference type="ARBA" id="ARBA00042568"/>
    </source>
</evidence>
<dbReference type="Gene3D" id="6.10.140.2150">
    <property type="match status" value="1"/>
</dbReference>
<reference evidence="17" key="1">
    <citation type="submission" date="2020-10" db="EMBL/GenBank/DDBJ databases">
        <authorList>
            <person name="Kikuchi T."/>
        </authorList>
    </citation>
    <scope>NUCLEOTIDE SEQUENCE</scope>
    <source>
        <strain evidence="17">NKZ352</strain>
    </source>
</reference>
<comment type="subcellular location">
    <subcellularLocation>
        <location evidence="2">Endoplasmic reticulum membrane</location>
        <topology evidence="2">Single-pass membrane protein</topology>
    </subcellularLocation>
</comment>
<keyword evidence="8" id="KW-0746">Sphingolipid metabolism</keyword>
<keyword evidence="6" id="KW-0256">Endoplasmic reticulum</keyword>
<evidence type="ECO:0000256" key="16">
    <source>
        <dbReference type="RuleBase" id="RU000382"/>
    </source>
</evidence>
<evidence type="ECO:0000256" key="8">
    <source>
        <dbReference type="ARBA" id="ARBA00022919"/>
    </source>
</evidence>
<dbReference type="OrthoDB" id="10254570at2759"/>
<evidence type="ECO:0000256" key="9">
    <source>
        <dbReference type="ARBA" id="ARBA00022989"/>
    </source>
</evidence>
<evidence type="ECO:0000256" key="7">
    <source>
        <dbReference type="ARBA" id="ARBA00022898"/>
    </source>
</evidence>
<dbReference type="FunFam" id="3.40.640.10:FF:000020">
    <property type="entry name" value="sphingosine-1-phosphate lyase 1"/>
    <property type="match status" value="1"/>
</dbReference>
<dbReference type="Gene3D" id="3.90.1150.10">
    <property type="entry name" value="Aspartate Aminotransferase, domain 1"/>
    <property type="match status" value="1"/>
</dbReference>
<dbReference type="PANTHER" id="PTHR42735">
    <property type="match status" value="1"/>
</dbReference>
<accession>A0A8S1HHP0</accession>
<dbReference type="GO" id="GO:0008117">
    <property type="term" value="F:sphinganine-1-phosphate aldolase activity"/>
    <property type="evidence" value="ECO:0007669"/>
    <property type="project" value="UniProtKB-EC"/>
</dbReference>
<dbReference type="InterPro" id="IPR002129">
    <property type="entry name" value="PyrdxlP-dep_de-COase"/>
</dbReference>
<comment type="pathway">
    <text evidence="4">Sphingolipid metabolism.</text>
</comment>
<dbReference type="GO" id="GO:0030149">
    <property type="term" value="P:sphingolipid catabolic process"/>
    <property type="evidence" value="ECO:0007669"/>
    <property type="project" value="TreeGrafter"/>
</dbReference>
<dbReference type="Pfam" id="PF00282">
    <property type="entry name" value="Pyridoxal_deC"/>
    <property type="match status" value="1"/>
</dbReference>
<evidence type="ECO:0000256" key="10">
    <source>
        <dbReference type="ARBA" id="ARBA00023098"/>
    </source>
</evidence>
<evidence type="ECO:0000256" key="5">
    <source>
        <dbReference type="ARBA" id="ARBA00022692"/>
    </source>
</evidence>
<dbReference type="GO" id="GO:0030170">
    <property type="term" value="F:pyridoxal phosphate binding"/>
    <property type="evidence" value="ECO:0007669"/>
    <property type="project" value="InterPro"/>
</dbReference>
<dbReference type="PANTHER" id="PTHR42735:SF6">
    <property type="entry name" value="SPHINGOSINE-1-PHOSPHATE LYASE 1"/>
    <property type="match status" value="1"/>
</dbReference>
<name>A0A8S1HHP0_9PELO</name>
<dbReference type="EMBL" id="CAJGYM010000030">
    <property type="protein sequence ID" value="CAD6192780.1"/>
    <property type="molecule type" value="Genomic_DNA"/>
</dbReference>
<dbReference type="InterPro" id="IPR050477">
    <property type="entry name" value="GrpII_AminoAcid_Decarb"/>
</dbReference>
<gene>
    <name evidence="17" type="ORF">CAUJ_LOCUS8699</name>
</gene>
<comment type="similarity">
    <text evidence="13">Belongs to the group II decarboxylase family. Sphingosine-1-phosphate lyase subfamily.</text>
</comment>
<keyword evidence="7 16" id="KW-0663">Pyridoxal phosphate</keyword>
<dbReference type="EC" id="4.1.2.27" evidence="14"/>
<comment type="caution">
    <text evidence="17">The sequence shown here is derived from an EMBL/GenBank/DDBJ whole genome shotgun (WGS) entry which is preliminary data.</text>
</comment>
<keyword evidence="12 16" id="KW-0456">Lyase</keyword>
<comment type="pathway">
    <text evidence="3">Lipid metabolism; sphingolipid metabolism.</text>
</comment>
<evidence type="ECO:0000256" key="12">
    <source>
        <dbReference type="ARBA" id="ARBA00023239"/>
    </source>
</evidence>
<keyword evidence="5" id="KW-0812">Transmembrane</keyword>
<dbReference type="InterPro" id="IPR015421">
    <property type="entry name" value="PyrdxlP-dep_Trfase_major"/>
</dbReference>
<evidence type="ECO:0000256" key="4">
    <source>
        <dbReference type="ARBA" id="ARBA00004991"/>
    </source>
</evidence>
<keyword evidence="10" id="KW-0443">Lipid metabolism</keyword>
<evidence type="ECO:0000256" key="6">
    <source>
        <dbReference type="ARBA" id="ARBA00022824"/>
    </source>
</evidence>
<comment type="cofactor">
    <cofactor evidence="1 16">
        <name>pyridoxal 5'-phosphate</name>
        <dbReference type="ChEBI" id="CHEBI:597326"/>
    </cofactor>
</comment>
<keyword evidence="11" id="KW-0472">Membrane</keyword>
<keyword evidence="9" id="KW-1133">Transmembrane helix</keyword>
<evidence type="ECO:0000256" key="1">
    <source>
        <dbReference type="ARBA" id="ARBA00001933"/>
    </source>
</evidence>
<evidence type="ECO:0000313" key="18">
    <source>
        <dbReference type="Proteomes" id="UP000835052"/>
    </source>
</evidence>
<evidence type="ECO:0000256" key="3">
    <source>
        <dbReference type="ARBA" id="ARBA00004760"/>
    </source>
</evidence>
<dbReference type="GO" id="GO:0019752">
    <property type="term" value="P:carboxylic acid metabolic process"/>
    <property type="evidence" value="ECO:0007669"/>
    <property type="project" value="InterPro"/>
</dbReference>
<dbReference type="Proteomes" id="UP000835052">
    <property type="component" value="Unassembled WGS sequence"/>
</dbReference>
<dbReference type="GO" id="GO:0005789">
    <property type="term" value="C:endoplasmic reticulum membrane"/>
    <property type="evidence" value="ECO:0007669"/>
    <property type="project" value="UniProtKB-SubCell"/>
</dbReference>
<proteinExistence type="inferred from homology"/>
<dbReference type="AlphaFoldDB" id="A0A8S1HHP0"/>
<dbReference type="InterPro" id="IPR015422">
    <property type="entry name" value="PyrdxlP-dep_Trfase_small"/>
</dbReference>